<feature type="compositionally biased region" description="Polar residues" evidence="1">
    <location>
        <begin position="104"/>
        <end position="120"/>
    </location>
</feature>
<organism evidence="2 3">
    <name type="scientific">Desmophyllum pertusum</name>
    <dbReference type="NCBI Taxonomy" id="174260"/>
    <lineage>
        <taxon>Eukaryota</taxon>
        <taxon>Metazoa</taxon>
        <taxon>Cnidaria</taxon>
        <taxon>Anthozoa</taxon>
        <taxon>Hexacorallia</taxon>
        <taxon>Scleractinia</taxon>
        <taxon>Caryophylliina</taxon>
        <taxon>Caryophylliidae</taxon>
        <taxon>Desmophyllum</taxon>
    </lineage>
</organism>
<gene>
    <name evidence="2" type="ORF">OS493_005767</name>
</gene>
<accession>A0A9W9YF65</accession>
<feature type="region of interest" description="Disordered" evidence="1">
    <location>
        <begin position="104"/>
        <end position="126"/>
    </location>
</feature>
<reference evidence="2" key="1">
    <citation type="submission" date="2023-01" db="EMBL/GenBank/DDBJ databases">
        <title>Genome assembly of the deep-sea coral Lophelia pertusa.</title>
        <authorList>
            <person name="Herrera S."/>
            <person name="Cordes E."/>
        </authorList>
    </citation>
    <scope>NUCLEOTIDE SEQUENCE</scope>
    <source>
        <strain evidence="2">USNM1676648</strain>
        <tissue evidence="2">Polyp</tissue>
    </source>
</reference>
<feature type="compositionally biased region" description="Polar residues" evidence="1">
    <location>
        <begin position="235"/>
        <end position="251"/>
    </location>
</feature>
<feature type="region of interest" description="Disordered" evidence="1">
    <location>
        <begin position="1"/>
        <end position="49"/>
    </location>
</feature>
<keyword evidence="3" id="KW-1185">Reference proteome</keyword>
<feature type="compositionally biased region" description="Polar residues" evidence="1">
    <location>
        <begin position="31"/>
        <end position="45"/>
    </location>
</feature>
<evidence type="ECO:0000313" key="3">
    <source>
        <dbReference type="Proteomes" id="UP001163046"/>
    </source>
</evidence>
<sequence>MWKHSHTFIECGSPLQNTQNVPRKTEVIAPTTEQQSDASTRNNSDPDVDIRQIQGDHRKQQLLMTEREQGQPPTGQRQYGSLQKWFSKGTGASTTVDSVEYQIEPNTGNSDSIAGTTISSQEEKRQIFDDKTTTKFISTASIFLNHGATRKQTTEKGALASESADQHQASALAPPLRTTSLREPTKEKQQRFDAVEVLPDQSFLSAPERRHASQHPGNVGDVKESVKTTGKRTGYQENNTQLQGTATQRSKGQSKEEKANSRLSPLT</sequence>
<protein>
    <submittedName>
        <fullName evidence="2">Uncharacterized protein</fullName>
    </submittedName>
</protein>
<comment type="caution">
    <text evidence="2">The sequence shown here is derived from an EMBL/GenBank/DDBJ whole genome shotgun (WGS) entry which is preliminary data.</text>
</comment>
<feature type="region of interest" description="Disordered" evidence="1">
    <location>
        <begin position="153"/>
        <end position="267"/>
    </location>
</feature>
<evidence type="ECO:0000313" key="2">
    <source>
        <dbReference type="EMBL" id="KAJ7339373.1"/>
    </source>
</evidence>
<evidence type="ECO:0000256" key="1">
    <source>
        <dbReference type="SAM" id="MobiDB-lite"/>
    </source>
</evidence>
<name>A0A9W9YF65_9CNID</name>
<feature type="compositionally biased region" description="Basic and acidic residues" evidence="1">
    <location>
        <begin position="183"/>
        <end position="194"/>
    </location>
</feature>
<dbReference type="EMBL" id="MU827779">
    <property type="protein sequence ID" value="KAJ7339373.1"/>
    <property type="molecule type" value="Genomic_DNA"/>
</dbReference>
<proteinExistence type="predicted"/>
<dbReference type="AlphaFoldDB" id="A0A9W9YF65"/>
<dbReference type="Proteomes" id="UP001163046">
    <property type="component" value="Unassembled WGS sequence"/>
</dbReference>